<dbReference type="Gene3D" id="3.10.20.740">
    <property type="match status" value="1"/>
</dbReference>
<keyword evidence="4" id="KW-0408">Iron</keyword>
<dbReference type="InterPro" id="IPR017896">
    <property type="entry name" value="4Fe4S_Fe-S-bd"/>
</dbReference>
<dbReference type="FunFam" id="3.30.70.20:FF:000035">
    <property type="entry name" value="Iron hydrogenase 1"/>
    <property type="match status" value="1"/>
</dbReference>
<dbReference type="GO" id="GO:0051539">
    <property type="term" value="F:4 iron, 4 sulfur cluster binding"/>
    <property type="evidence" value="ECO:0007669"/>
    <property type="project" value="UniProtKB-KW"/>
</dbReference>
<keyword evidence="5" id="KW-0411">Iron-sulfur</keyword>
<dbReference type="PROSITE" id="PS51085">
    <property type="entry name" value="2FE2S_FER_2"/>
    <property type="match status" value="1"/>
</dbReference>
<dbReference type="Gene3D" id="3.30.70.20">
    <property type="match status" value="1"/>
</dbReference>
<dbReference type="InterPro" id="IPR036010">
    <property type="entry name" value="2Fe-2S_ferredoxin-like_sf"/>
</dbReference>
<dbReference type="Pfam" id="PF13510">
    <property type="entry name" value="Fer2_4"/>
    <property type="match status" value="1"/>
</dbReference>
<evidence type="ECO:0000259" key="6">
    <source>
        <dbReference type="PROSITE" id="PS51085"/>
    </source>
</evidence>
<dbReference type="GO" id="GO:0008137">
    <property type="term" value="F:NADH dehydrogenase (ubiquinone) activity"/>
    <property type="evidence" value="ECO:0007669"/>
    <property type="project" value="InterPro"/>
</dbReference>
<dbReference type="PANTHER" id="PTHR24960">
    <property type="entry name" value="PHOTOSYSTEM I IRON-SULFUR CENTER-RELATED"/>
    <property type="match status" value="1"/>
</dbReference>
<keyword evidence="2" id="KW-0479">Metal-binding</keyword>
<reference evidence="8" key="1">
    <citation type="journal article" date="2020" name="mSystems">
        <title>Genome- and Community-Level Interaction Insights into Carbon Utilization and Element Cycling Functions of Hydrothermarchaeota in Hydrothermal Sediment.</title>
        <authorList>
            <person name="Zhou Z."/>
            <person name="Liu Y."/>
            <person name="Xu W."/>
            <person name="Pan J."/>
            <person name="Luo Z.H."/>
            <person name="Li M."/>
        </authorList>
    </citation>
    <scope>NUCLEOTIDE SEQUENCE [LARGE SCALE GENOMIC DNA]</scope>
    <source>
        <strain evidence="8">SpSt-258</strain>
    </source>
</reference>
<feature type="domain" description="2Fe-2S ferredoxin-type" evidence="6">
    <location>
        <begin position="1"/>
        <end position="80"/>
    </location>
</feature>
<dbReference type="InterPro" id="IPR000283">
    <property type="entry name" value="NADH_UbQ_OxRdtase_75kDa_su_CS"/>
</dbReference>
<keyword evidence="3" id="KW-0677">Repeat</keyword>
<organism evidence="8">
    <name type="scientific">candidate division WOR-3 bacterium</name>
    <dbReference type="NCBI Taxonomy" id="2052148"/>
    <lineage>
        <taxon>Bacteria</taxon>
        <taxon>Bacteria division WOR-3</taxon>
    </lineage>
</organism>
<feature type="domain" description="4Fe-4S ferredoxin-type" evidence="7">
    <location>
        <begin position="114"/>
        <end position="147"/>
    </location>
</feature>
<dbReference type="EMBL" id="DSKY01000020">
    <property type="protein sequence ID" value="HDY59399.1"/>
    <property type="molecule type" value="Genomic_DNA"/>
</dbReference>
<gene>
    <name evidence="8" type="ORF">ENP86_07605</name>
</gene>
<dbReference type="AlphaFoldDB" id="A0A7V1EI72"/>
<dbReference type="SUPFAM" id="SSF54862">
    <property type="entry name" value="4Fe-4S ferredoxins"/>
    <property type="match status" value="1"/>
</dbReference>
<name>A0A7V1EI72_UNCW3</name>
<comment type="caution">
    <text evidence="8">The sequence shown here is derived from an EMBL/GenBank/DDBJ whole genome shotgun (WGS) entry which is preliminary data.</text>
</comment>
<dbReference type="Pfam" id="PF12838">
    <property type="entry name" value="Fer4_7"/>
    <property type="match status" value="1"/>
</dbReference>
<dbReference type="PROSITE" id="PS00198">
    <property type="entry name" value="4FE4S_FER_1"/>
    <property type="match status" value="1"/>
</dbReference>
<evidence type="ECO:0000259" key="7">
    <source>
        <dbReference type="PROSITE" id="PS51379"/>
    </source>
</evidence>
<evidence type="ECO:0000256" key="3">
    <source>
        <dbReference type="ARBA" id="ARBA00022737"/>
    </source>
</evidence>
<dbReference type="PANTHER" id="PTHR24960:SF84">
    <property type="entry name" value="HYDROGENASE SUBUNIT"/>
    <property type="match status" value="1"/>
</dbReference>
<evidence type="ECO:0000313" key="8">
    <source>
        <dbReference type="EMBL" id="HDY59399.1"/>
    </source>
</evidence>
<dbReference type="CDD" id="cd00207">
    <property type="entry name" value="fer2"/>
    <property type="match status" value="1"/>
</dbReference>
<dbReference type="InterPro" id="IPR050157">
    <property type="entry name" value="PSI_iron-sulfur_center"/>
</dbReference>
<dbReference type="InterPro" id="IPR001041">
    <property type="entry name" value="2Fe-2S_ferredoxin-type"/>
</dbReference>
<evidence type="ECO:0000256" key="1">
    <source>
        <dbReference type="ARBA" id="ARBA00022485"/>
    </source>
</evidence>
<dbReference type="GO" id="GO:0042773">
    <property type="term" value="P:ATP synthesis coupled electron transport"/>
    <property type="evidence" value="ECO:0007669"/>
    <property type="project" value="InterPro"/>
</dbReference>
<dbReference type="GO" id="GO:0016020">
    <property type="term" value="C:membrane"/>
    <property type="evidence" value="ECO:0007669"/>
    <property type="project" value="InterPro"/>
</dbReference>
<evidence type="ECO:0008006" key="9">
    <source>
        <dbReference type="Google" id="ProtNLM"/>
    </source>
</evidence>
<dbReference type="PROSITE" id="PS00641">
    <property type="entry name" value="COMPLEX1_75K_1"/>
    <property type="match status" value="1"/>
</dbReference>
<dbReference type="PROSITE" id="PS51379">
    <property type="entry name" value="4FE4S_FER_2"/>
    <property type="match status" value="2"/>
</dbReference>
<evidence type="ECO:0000256" key="4">
    <source>
        <dbReference type="ARBA" id="ARBA00023004"/>
    </source>
</evidence>
<dbReference type="SUPFAM" id="SSF54292">
    <property type="entry name" value="2Fe-2S ferredoxin-like"/>
    <property type="match status" value="1"/>
</dbReference>
<protein>
    <recommendedName>
        <fullName evidence="9">2Fe-2S iron-sulfur cluster binding domain-containing protein</fullName>
    </recommendedName>
</protein>
<accession>A0A7V1EI72</accession>
<feature type="domain" description="4Fe-4S ferredoxin-type" evidence="7">
    <location>
        <begin position="155"/>
        <end position="184"/>
    </location>
</feature>
<proteinExistence type="predicted"/>
<sequence>MINFKLNGLEVQVEEGTTILEACKFFGIEIPTLCYYEGLTPYGGCRLCLVEIGEGENAKLVSSCTYPVEQGLVVRTNTKRVINARKMMIELLLSICPESKTIQDLASKFNVRKVRFKVRHDDCILCGLCVRMCKEQMQAGAIGVVERGYKKKIATPFDIRSDVCRLCGGCIYVCPACQLRCQGPQPPTDVCNACLTLEPSCIEQYEDYQCWMGTTGDCGTCVRKKESSA</sequence>
<evidence type="ECO:0000256" key="5">
    <source>
        <dbReference type="ARBA" id="ARBA00023014"/>
    </source>
</evidence>
<evidence type="ECO:0000256" key="2">
    <source>
        <dbReference type="ARBA" id="ARBA00022723"/>
    </source>
</evidence>
<dbReference type="InterPro" id="IPR017900">
    <property type="entry name" value="4Fe4S_Fe_S_CS"/>
</dbReference>
<keyword evidence="1" id="KW-0004">4Fe-4S</keyword>
<dbReference type="GO" id="GO:0046872">
    <property type="term" value="F:metal ion binding"/>
    <property type="evidence" value="ECO:0007669"/>
    <property type="project" value="UniProtKB-KW"/>
</dbReference>